<comment type="subcellular location">
    <subcellularLocation>
        <location evidence="1">Cell inner membrane</location>
        <topology evidence="1">Multi-pass membrane protein</topology>
    </subcellularLocation>
</comment>
<evidence type="ECO:0000313" key="14">
    <source>
        <dbReference type="Proteomes" id="UP000238390"/>
    </source>
</evidence>
<feature type="domain" description="Sulfatase N-terminal" evidence="11">
    <location>
        <begin position="233"/>
        <end position="521"/>
    </location>
</feature>
<dbReference type="GO" id="GO:0016776">
    <property type="term" value="F:phosphotransferase activity, phosphate group as acceptor"/>
    <property type="evidence" value="ECO:0007669"/>
    <property type="project" value="TreeGrafter"/>
</dbReference>
<dbReference type="InterPro" id="IPR058130">
    <property type="entry name" value="PEA_transf_C"/>
</dbReference>
<dbReference type="GO" id="GO:0009244">
    <property type="term" value="P:lipopolysaccharide core region biosynthetic process"/>
    <property type="evidence" value="ECO:0007669"/>
    <property type="project" value="TreeGrafter"/>
</dbReference>
<organism evidence="13 14">
    <name type="scientific">Pseudomonas paraeruginosa</name>
    <dbReference type="NCBI Taxonomy" id="2994495"/>
    <lineage>
        <taxon>Bacteria</taxon>
        <taxon>Pseudomonadati</taxon>
        <taxon>Pseudomonadota</taxon>
        <taxon>Gammaproteobacteria</taxon>
        <taxon>Pseudomonadales</taxon>
        <taxon>Pseudomonadaceae</taxon>
        <taxon>Pseudomonas</taxon>
    </lineage>
</organism>
<keyword evidence="3" id="KW-0997">Cell inner membrane</keyword>
<dbReference type="AlphaFoldDB" id="A0A2R3IQ27"/>
<dbReference type="Gene3D" id="3.40.720.10">
    <property type="entry name" value="Alkaline Phosphatase, subunit A"/>
    <property type="match status" value="1"/>
</dbReference>
<evidence type="ECO:0000256" key="8">
    <source>
        <dbReference type="ARBA" id="ARBA00061371"/>
    </source>
</evidence>
<keyword evidence="5" id="KW-0812">Transmembrane</keyword>
<keyword evidence="4" id="KW-0808">Transferase</keyword>
<evidence type="ECO:0000259" key="12">
    <source>
        <dbReference type="Pfam" id="PF08019"/>
    </source>
</evidence>
<dbReference type="PANTHER" id="PTHR30443:SF0">
    <property type="entry name" value="PHOSPHOETHANOLAMINE TRANSFERASE EPTA"/>
    <property type="match status" value="1"/>
</dbReference>
<reference evidence="13 14" key="1">
    <citation type="submission" date="2018-02" db="EMBL/GenBank/DDBJ databases">
        <title>FDA/CDC Antimicrobial Resistant Isolate Bank Genome Sequencing.</title>
        <authorList>
            <person name="Benahmed F.H."/>
            <person name="Lutgring J.D."/>
            <person name="Yoo B."/>
            <person name="Machado M."/>
            <person name="Brown A."/>
            <person name="McAllister G."/>
            <person name="Perry A."/>
            <person name="Halpin A.L."/>
            <person name="Vavikolanu K."/>
            <person name="Ott S."/>
            <person name="Zhao X."/>
            <person name="Tallon L.J."/>
            <person name="Sadzewicz L."/>
            <person name="Aluvathingal J."/>
            <person name="Nadendla S."/>
            <person name="Voskania-kordi A."/>
            <person name="Simonyan V."/>
            <person name="Patel J."/>
            <person name="Shawar R.M."/>
        </authorList>
    </citation>
    <scope>NUCLEOTIDE SEQUENCE [LARGE SCALE GENOMIC DNA]</scope>
    <source>
        <strain evidence="13 14">AR_0356</strain>
    </source>
</reference>
<dbReference type="Pfam" id="PF08019">
    <property type="entry name" value="EptA_B_N"/>
    <property type="match status" value="1"/>
</dbReference>
<dbReference type="CDD" id="cd16017">
    <property type="entry name" value="LptA"/>
    <property type="match status" value="1"/>
</dbReference>
<dbReference type="FunFam" id="3.40.720.10:FF:000022">
    <property type="entry name" value="Phosphoethanolamine transferase eptA"/>
    <property type="match status" value="1"/>
</dbReference>
<keyword evidence="7" id="KW-0472">Membrane</keyword>
<evidence type="ECO:0000313" key="13">
    <source>
        <dbReference type="EMBL" id="AVK04029.1"/>
    </source>
</evidence>
<evidence type="ECO:0000256" key="10">
    <source>
        <dbReference type="ARBA" id="ARBA00082127"/>
    </source>
</evidence>
<dbReference type="PANTHER" id="PTHR30443">
    <property type="entry name" value="INNER MEMBRANE PROTEIN"/>
    <property type="match status" value="1"/>
</dbReference>
<keyword evidence="2" id="KW-1003">Cell membrane</keyword>
<comment type="similarity">
    <text evidence="8">Belongs to the phosphoethanolamine transferase family. EptA subfamily.</text>
</comment>
<evidence type="ECO:0000256" key="5">
    <source>
        <dbReference type="ARBA" id="ARBA00022692"/>
    </source>
</evidence>
<keyword evidence="14" id="KW-1185">Reference proteome</keyword>
<evidence type="ECO:0000256" key="2">
    <source>
        <dbReference type="ARBA" id="ARBA00022475"/>
    </source>
</evidence>
<evidence type="ECO:0000256" key="4">
    <source>
        <dbReference type="ARBA" id="ARBA00022679"/>
    </source>
</evidence>
<name>A0A2R3IQ27_9PSED</name>
<dbReference type="SUPFAM" id="SSF53649">
    <property type="entry name" value="Alkaline phosphatase-like"/>
    <property type="match status" value="1"/>
</dbReference>
<evidence type="ECO:0000256" key="6">
    <source>
        <dbReference type="ARBA" id="ARBA00022989"/>
    </source>
</evidence>
<evidence type="ECO:0000259" key="11">
    <source>
        <dbReference type="Pfam" id="PF00884"/>
    </source>
</evidence>
<keyword evidence="6" id="KW-1133">Transmembrane helix</keyword>
<feature type="domain" description="Phosphoethanolamine transferase N-terminal" evidence="12">
    <location>
        <begin position="54"/>
        <end position="203"/>
    </location>
</feature>
<evidence type="ECO:0000256" key="7">
    <source>
        <dbReference type="ARBA" id="ARBA00023136"/>
    </source>
</evidence>
<dbReference type="RefSeq" id="WP_034082976.1">
    <property type="nucleotide sequence ID" value="NZ_CP020560.1"/>
</dbReference>
<dbReference type="InterPro" id="IPR000917">
    <property type="entry name" value="Sulfatase_N"/>
</dbReference>
<evidence type="ECO:0000256" key="3">
    <source>
        <dbReference type="ARBA" id="ARBA00022519"/>
    </source>
</evidence>
<dbReference type="InterPro" id="IPR040423">
    <property type="entry name" value="PEA_transferase"/>
</dbReference>
<dbReference type="Pfam" id="PF00884">
    <property type="entry name" value="Sulfatase"/>
    <property type="match status" value="1"/>
</dbReference>
<dbReference type="EMBL" id="CP027169">
    <property type="protein sequence ID" value="AVK04029.1"/>
    <property type="molecule type" value="Genomic_DNA"/>
</dbReference>
<dbReference type="GO" id="GO:0005886">
    <property type="term" value="C:plasma membrane"/>
    <property type="evidence" value="ECO:0007669"/>
    <property type="project" value="UniProtKB-SubCell"/>
</dbReference>
<dbReference type="InterPro" id="IPR012549">
    <property type="entry name" value="EptA-like_N"/>
</dbReference>
<gene>
    <name evidence="13" type="ORF">CSB93_4557</name>
</gene>
<dbReference type="GeneID" id="77221445"/>
<sequence>MPKARAVRPELLTLLVSVAFLLFYNLPLWQRLMAITPAGWQGLGMMLAVGLMIAAIFNLALTLLAFRWLLKPALTLLILAAAGTTYFMSQYGVLMDVGMLRNVMQTNPAEVADLLSPKLAAYLLLLGALPVWLLWRTPVRYRPWPRELLSKLLVALGCLALLGGVALANYQGLSSLFRNNKELRLQVTPSNLVGAAISYAKGQAQAASQPLRPIATDARRAAPWQGHRRKSLTVLVVGESARAQNFALNGYARDTNPRLKAEEGLINFANVHSCGTETAVSVPCMFSNLGRSDYSDARARTQEGLLDVLQRAGLRVLWRDNQSGCKGTCDRVAFQDLSDSKDPALCAGGECHDEILLSDLQAFIDGLEQDTVLVLHQMGSHGPAYFKRYPKEYEKFTPVCASNDFSACSRDSIINGYDNTLLYTDHVLASLIDLLRKNEDRIDTGMLYLSDHGESLGEYNLYLHGTPYLLAPDQQKHVGMLAWFSPGYQSAFGLDSGCLRQRSNEELSQDNLFHSMLGLLEVRTDAYDPALDLFAPCRAPEVRQALKADGGQALYSGEASGQEPPARPPAAS</sequence>
<protein>
    <recommendedName>
        <fullName evidence="9">Phosphoethanolamine transferase EptA</fullName>
    </recommendedName>
    <alternativeName>
        <fullName evidence="10">Polymyxin resistance protein PmrC</fullName>
    </alternativeName>
</protein>
<dbReference type="InterPro" id="IPR017850">
    <property type="entry name" value="Alkaline_phosphatase_core_sf"/>
</dbReference>
<proteinExistence type="inferred from homology"/>
<evidence type="ECO:0000256" key="1">
    <source>
        <dbReference type="ARBA" id="ARBA00004429"/>
    </source>
</evidence>
<accession>A0A2R3IQ27</accession>
<dbReference type="NCBIfam" id="NF028537">
    <property type="entry name" value="P_eth_NH2_trans"/>
    <property type="match status" value="1"/>
</dbReference>
<dbReference type="Proteomes" id="UP000238390">
    <property type="component" value="Chromosome"/>
</dbReference>
<evidence type="ECO:0000256" key="9">
    <source>
        <dbReference type="ARBA" id="ARBA00067355"/>
    </source>
</evidence>